<dbReference type="Proteomes" id="UP000276133">
    <property type="component" value="Unassembled WGS sequence"/>
</dbReference>
<accession>A0A3M7RNL5</accession>
<reference evidence="1 2" key="1">
    <citation type="journal article" date="2018" name="Sci. Rep.">
        <title>Genomic signatures of local adaptation to the degree of environmental predictability in rotifers.</title>
        <authorList>
            <person name="Franch-Gras L."/>
            <person name="Hahn C."/>
            <person name="Garcia-Roger E.M."/>
            <person name="Carmona M.J."/>
            <person name="Serra M."/>
            <person name="Gomez A."/>
        </authorList>
    </citation>
    <scope>NUCLEOTIDE SEQUENCE [LARGE SCALE GENOMIC DNA]</scope>
    <source>
        <strain evidence="1">HYR1</strain>
    </source>
</reference>
<gene>
    <name evidence="1" type="ORF">BpHYR1_036500</name>
</gene>
<evidence type="ECO:0000313" key="1">
    <source>
        <dbReference type="EMBL" id="RNA25124.1"/>
    </source>
</evidence>
<keyword evidence="2" id="KW-1185">Reference proteome</keyword>
<name>A0A3M7RNL5_BRAPC</name>
<comment type="caution">
    <text evidence="1">The sequence shown here is derived from an EMBL/GenBank/DDBJ whole genome shotgun (WGS) entry which is preliminary data.</text>
</comment>
<dbReference type="AlphaFoldDB" id="A0A3M7RNL5"/>
<organism evidence="1 2">
    <name type="scientific">Brachionus plicatilis</name>
    <name type="common">Marine rotifer</name>
    <name type="synonym">Brachionus muelleri</name>
    <dbReference type="NCBI Taxonomy" id="10195"/>
    <lineage>
        <taxon>Eukaryota</taxon>
        <taxon>Metazoa</taxon>
        <taxon>Spiralia</taxon>
        <taxon>Gnathifera</taxon>
        <taxon>Rotifera</taxon>
        <taxon>Eurotatoria</taxon>
        <taxon>Monogononta</taxon>
        <taxon>Pseudotrocha</taxon>
        <taxon>Ploima</taxon>
        <taxon>Brachionidae</taxon>
        <taxon>Brachionus</taxon>
    </lineage>
</organism>
<sequence length="64" mass="7695">MCCCFCLDLDRLPFQYLACKHKLQLLLVNKSKLQWREERRSILFTINNLKHLTFGREIKIALNN</sequence>
<proteinExistence type="predicted"/>
<protein>
    <submittedName>
        <fullName evidence="1">Uncharacterized protein</fullName>
    </submittedName>
</protein>
<dbReference type="EMBL" id="REGN01002972">
    <property type="protein sequence ID" value="RNA25124.1"/>
    <property type="molecule type" value="Genomic_DNA"/>
</dbReference>
<evidence type="ECO:0000313" key="2">
    <source>
        <dbReference type="Proteomes" id="UP000276133"/>
    </source>
</evidence>